<keyword evidence="1" id="KW-0805">Transcription regulation</keyword>
<reference evidence="7" key="1">
    <citation type="submission" date="2025-08" db="UniProtKB">
        <authorList>
            <consortium name="RefSeq"/>
        </authorList>
    </citation>
    <scope>IDENTIFICATION</scope>
</reference>
<dbReference type="GO" id="GO:0006355">
    <property type="term" value="P:regulation of DNA-templated transcription"/>
    <property type="evidence" value="ECO:0007669"/>
    <property type="project" value="InterPro"/>
</dbReference>
<dbReference type="KEGG" id="tsr:106551312"/>
<dbReference type="CDD" id="cd07765">
    <property type="entry name" value="KRAB_A-box"/>
    <property type="match status" value="1"/>
</dbReference>
<dbReference type="Pfam" id="PF01352">
    <property type="entry name" value="KRAB"/>
    <property type="match status" value="1"/>
</dbReference>
<evidence type="ECO:0000259" key="4">
    <source>
        <dbReference type="PROSITE" id="PS50804"/>
    </source>
</evidence>
<dbReference type="OrthoDB" id="9042071at2759"/>
<evidence type="ECO:0000313" key="6">
    <source>
        <dbReference type="Proteomes" id="UP000504617"/>
    </source>
</evidence>
<dbReference type="InterPro" id="IPR001909">
    <property type="entry name" value="KRAB"/>
</dbReference>
<feature type="non-terminal residue" evidence="7">
    <location>
        <position position="252"/>
    </location>
</feature>
<dbReference type="InterPro" id="IPR038269">
    <property type="entry name" value="SCAN_sf"/>
</dbReference>
<dbReference type="Proteomes" id="UP000504617">
    <property type="component" value="Unplaced"/>
</dbReference>
<dbReference type="FunFam" id="1.10.4020.10:FF:000001">
    <property type="entry name" value="zinc finger protein 263 isoform X1"/>
    <property type="match status" value="1"/>
</dbReference>
<accession>A0A6I9YL62</accession>
<evidence type="ECO:0000256" key="2">
    <source>
        <dbReference type="ARBA" id="ARBA00023163"/>
    </source>
</evidence>
<dbReference type="GeneID" id="106551312"/>
<dbReference type="SUPFAM" id="SSF109640">
    <property type="entry name" value="KRAB domain (Kruppel-associated box)"/>
    <property type="match status" value="1"/>
</dbReference>
<organism evidence="6 7">
    <name type="scientific">Thamnophis sirtalis</name>
    <dbReference type="NCBI Taxonomy" id="35019"/>
    <lineage>
        <taxon>Eukaryota</taxon>
        <taxon>Metazoa</taxon>
        <taxon>Chordata</taxon>
        <taxon>Craniata</taxon>
        <taxon>Vertebrata</taxon>
        <taxon>Euteleostomi</taxon>
        <taxon>Lepidosauria</taxon>
        <taxon>Squamata</taxon>
        <taxon>Bifurcata</taxon>
        <taxon>Unidentata</taxon>
        <taxon>Episquamata</taxon>
        <taxon>Toxicofera</taxon>
        <taxon>Serpentes</taxon>
        <taxon>Colubroidea</taxon>
        <taxon>Colubridae</taxon>
        <taxon>Natricinae</taxon>
        <taxon>Thamnophis</taxon>
    </lineage>
</organism>
<dbReference type="Gene3D" id="6.10.140.140">
    <property type="match status" value="1"/>
</dbReference>
<evidence type="ECO:0000259" key="5">
    <source>
        <dbReference type="PROSITE" id="PS50805"/>
    </source>
</evidence>
<dbReference type="InterPro" id="IPR050916">
    <property type="entry name" value="SCAN-C2H2_zinc_finger"/>
</dbReference>
<dbReference type="SUPFAM" id="SSF47353">
    <property type="entry name" value="Retrovirus capsid dimerization domain-like"/>
    <property type="match status" value="1"/>
</dbReference>
<sequence length="252" mass="28851">MEQNLAGSEAGRSSDALQVELGAAKMMPGESIHIGDARCLHFRHFRYPEIWGPREVFNQLRDLCFLWLQPEHRTKNQILDLVILEQFLAVLPPEMESWLRECGPETSSQAVALAEGFLLSKAEEKEEQQGQENFPDLANEMEKTPSSIRRRTFFRWIVEEEEPEQVASCQGEGMTPVIQSWWPPYGNGIETAHEEPPQDLVTFEDVAVYFTDEEWALLDPDQRALHVEVMEENCGNLAFLAGDSWKAKTEEE</sequence>
<feature type="domain" description="KRAB" evidence="5">
    <location>
        <begin position="201"/>
        <end position="252"/>
    </location>
</feature>
<dbReference type="RefSeq" id="XP_013924876.1">
    <property type="nucleotide sequence ID" value="XM_014069401.1"/>
</dbReference>
<gene>
    <name evidence="7" type="primary">LOC106551312</name>
</gene>
<dbReference type="PROSITE" id="PS50804">
    <property type="entry name" value="SCAN_BOX"/>
    <property type="match status" value="1"/>
</dbReference>
<dbReference type="Gene3D" id="1.10.4020.10">
    <property type="entry name" value="DNA breaking-rejoining enzymes"/>
    <property type="match status" value="1"/>
</dbReference>
<dbReference type="CDD" id="cd07936">
    <property type="entry name" value="SCAN"/>
    <property type="match status" value="1"/>
</dbReference>
<protein>
    <submittedName>
        <fullName evidence="7">Zinc finger protein with KRAB and SCAN domains 5-like</fullName>
    </submittedName>
</protein>
<keyword evidence="6" id="KW-1185">Reference proteome</keyword>
<feature type="domain" description="SCAN box" evidence="4">
    <location>
        <begin position="41"/>
        <end position="117"/>
    </location>
</feature>
<dbReference type="PANTHER" id="PTHR45935">
    <property type="entry name" value="PROTEIN ZBED8-RELATED"/>
    <property type="match status" value="1"/>
</dbReference>
<dbReference type="AlphaFoldDB" id="A0A6I9YL62"/>
<evidence type="ECO:0000256" key="1">
    <source>
        <dbReference type="ARBA" id="ARBA00023015"/>
    </source>
</evidence>
<evidence type="ECO:0000313" key="7">
    <source>
        <dbReference type="RefSeq" id="XP_013924876.1"/>
    </source>
</evidence>
<dbReference type="Pfam" id="PF02023">
    <property type="entry name" value="SCAN"/>
    <property type="match status" value="1"/>
</dbReference>
<dbReference type="PROSITE" id="PS50805">
    <property type="entry name" value="KRAB"/>
    <property type="match status" value="1"/>
</dbReference>
<dbReference type="SMART" id="SM00349">
    <property type="entry name" value="KRAB"/>
    <property type="match status" value="1"/>
</dbReference>
<keyword evidence="2" id="KW-0804">Transcription</keyword>
<dbReference type="InterPro" id="IPR003309">
    <property type="entry name" value="SCAN_dom"/>
</dbReference>
<proteinExistence type="predicted"/>
<name>A0A6I9YL62_9SAUR</name>
<keyword evidence="3" id="KW-0539">Nucleus</keyword>
<dbReference type="PANTHER" id="PTHR45935:SF15">
    <property type="entry name" value="SCAN BOX DOMAIN-CONTAINING PROTEIN"/>
    <property type="match status" value="1"/>
</dbReference>
<dbReference type="SMART" id="SM00431">
    <property type="entry name" value="SCAN"/>
    <property type="match status" value="1"/>
</dbReference>
<evidence type="ECO:0000256" key="3">
    <source>
        <dbReference type="ARBA" id="ARBA00023242"/>
    </source>
</evidence>
<dbReference type="InterPro" id="IPR036051">
    <property type="entry name" value="KRAB_dom_sf"/>
</dbReference>